<evidence type="ECO:0000259" key="9">
    <source>
        <dbReference type="Pfam" id="PF01895"/>
    </source>
</evidence>
<reference evidence="10 11" key="1">
    <citation type="submission" date="2018-06" db="EMBL/GenBank/DDBJ databases">
        <title>OYT1 Genome Sequencing.</title>
        <authorList>
            <person name="Kato S."/>
            <person name="Itoh T."/>
            <person name="Ohkuma M."/>
        </authorList>
    </citation>
    <scope>NUCLEOTIDE SEQUENCE [LARGE SCALE GENOMIC DNA]</scope>
    <source>
        <strain evidence="10 11">OYT1</strain>
    </source>
</reference>
<organism evidence="10 11">
    <name type="scientific">Ferriphaselus amnicola</name>
    <dbReference type="NCBI Taxonomy" id="1188319"/>
    <lineage>
        <taxon>Bacteria</taxon>
        <taxon>Pseudomonadati</taxon>
        <taxon>Pseudomonadota</taxon>
        <taxon>Betaproteobacteria</taxon>
        <taxon>Nitrosomonadales</taxon>
        <taxon>Gallionellaceae</taxon>
        <taxon>Ferriphaselus</taxon>
    </lineage>
</organism>
<evidence type="ECO:0000256" key="6">
    <source>
        <dbReference type="ARBA" id="ARBA00022592"/>
    </source>
</evidence>
<keyword evidence="11" id="KW-1185">Reference proteome</keyword>
<name>A0A2Z6GD72_9PROT</name>
<comment type="similarity">
    <text evidence="2 8">Belongs to the PhoU family.</text>
</comment>
<dbReference type="InterPro" id="IPR038078">
    <property type="entry name" value="PhoU-like_sf"/>
</dbReference>
<dbReference type="RefSeq" id="WP_062626215.1">
    <property type="nucleotide sequence ID" value="NZ_AP018738.1"/>
</dbReference>
<evidence type="ECO:0000313" key="10">
    <source>
        <dbReference type="EMBL" id="BBE51553.1"/>
    </source>
</evidence>
<evidence type="ECO:0000256" key="2">
    <source>
        <dbReference type="ARBA" id="ARBA00008107"/>
    </source>
</evidence>
<evidence type="ECO:0000313" key="11">
    <source>
        <dbReference type="Proteomes" id="UP000033070"/>
    </source>
</evidence>
<sequence>MVGEHTSKQFDAELEAVRARVLQMGGLVESQVRLAMAALIAGDLNQMNVIVDNDFQVNTLEMEIDEACSRIIARRQPAASDLRVLLTIVKTITDLERIGDSAKKIARMGILLSERNSLYLPRYSQLEYATSLALEMLRKSLDAFARLDLNVAAQVVRQDEKVDDEFQSIMRYLITFMMEDPRTISTSLELLFVAKAIERIGDHAKNIAEYLIYLVKGRDMRHASVEEIEREVLDSPSPRSN</sequence>
<keyword evidence="6 8" id="KW-0592">Phosphate transport</keyword>
<dbReference type="PANTHER" id="PTHR42930">
    <property type="entry name" value="PHOSPHATE-SPECIFIC TRANSPORT SYSTEM ACCESSORY PROTEIN PHOU"/>
    <property type="match status" value="1"/>
</dbReference>
<dbReference type="Pfam" id="PF01895">
    <property type="entry name" value="PhoU"/>
    <property type="match status" value="2"/>
</dbReference>
<evidence type="ECO:0000256" key="7">
    <source>
        <dbReference type="ARBA" id="ARBA00056181"/>
    </source>
</evidence>
<dbReference type="InterPro" id="IPR026022">
    <property type="entry name" value="PhoU_dom"/>
</dbReference>
<evidence type="ECO:0000256" key="1">
    <source>
        <dbReference type="ARBA" id="ARBA00004496"/>
    </source>
</evidence>
<dbReference type="PANTHER" id="PTHR42930:SF3">
    <property type="entry name" value="PHOSPHATE-SPECIFIC TRANSPORT SYSTEM ACCESSORY PROTEIN PHOU"/>
    <property type="match status" value="1"/>
</dbReference>
<dbReference type="GO" id="GO:0030643">
    <property type="term" value="P:intracellular phosphate ion homeostasis"/>
    <property type="evidence" value="ECO:0007669"/>
    <property type="project" value="InterPro"/>
</dbReference>
<feature type="domain" description="PhoU" evidence="9">
    <location>
        <begin position="22"/>
        <end position="107"/>
    </location>
</feature>
<dbReference type="KEGG" id="fam:OYT1_ch2027"/>
<comment type="subunit">
    <text evidence="3 8">Homodimer.</text>
</comment>
<gene>
    <name evidence="10" type="ORF">OYT1_ch2027</name>
</gene>
<dbReference type="SUPFAM" id="SSF109755">
    <property type="entry name" value="PhoU-like"/>
    <property type="match status" value="1"/>
</dbReference>
<dbReference type="PIRSF" id="PIRSF003107">
    <property type="entry name" value="PhoU"/>
    <property type="match status" value="1"/>
</dbReference>
<dbReference type="GO" id="GO:0006817">
    <property type="term" value="P:phosphate ion transport"/>
    <property type="evidence" value="ECO:0007669"/>
    <property type="project" value="UniProtKB-KW"/>
</dbReference>
<dbReference type="NCBIfam" id="TIGR02135">
    <property type="entry name" value="phoU_full"/>
    <property type="match status" value="1"/>
</dbReference>
<dbReference type="GO" id="GO:0045936">
    <property type="term" value="P:negative regulation of phosphate metabolic process"/>
    <property type="evidence" value="ECO:0007669"/>
    <property type="project" value="InterPro"/>
</dbReference>
<dbReference type="EMBL" id="AP018738">
    <property type="protein sequence ID" value="BBE51553.1"/>
    <property type="molecule type" value="Genomic_DNA"/>
</dbReference>
<dbReference type="AlphaFoldDB" id="A0A2Z6GD72"/>
<protein>
    <recommendedName>
        <fullName evidence="8">Phosphate-specific transport system accessory protein PhoU</fullName>
    </recommendedName>
</protein>
<evidence type="ECO:0000256" key="4">
    <source>
        <dbReference type="ARBA" id="ARBA00022448"/>
    </source>
</evidence>
<comment type="function">
    <text evidence="7 8">Plays a role in the regulation of phosphate uptake.</text>
</comment>
<feature type="domain" description="PhoU" evidence="9">
    <location>
        <begin position="132"/>
        <end position="210"/>
    </location>
</feature>
<dbReference type="Gene3D" id="1.20.58.220">
    <property type="entry name" value="Phosphate transport system protein phou homolog 2, domain 2"/>
    <property type="match status" value="2"/>
</dbReference>
<evidence type="ECO:0000256" key="3">
    <source>
        <dbReference type="ARBA" id="ARBA00011738"/>
    </source>
</evidence>
<dbReference type="STRING" id="1188319.OYT1_01018"/>
<dbReference type="GO" id="GO:0005737">
    <property type="term" value="C:cytoplasm"/>
    <property type="evidence" value="ECO:0007669"/>
    <property type="project" value="UniProtKB-SubCell"/>
</dbReference>
<dbReference type="InterPro" id="IPR028366">
    <property type="entry name" value="PhoU"/>
</dbReference>
<evidence type="ECO:0000256" key="5">
    <source>
        <dbReference type="ARBA" id="ARBA00022490"/>
    </source>
</evidence>
<keyword evidence="5 8" id="KW-0963">Cytoplasm</keyword>
<comment type="subcellular location">
    <subcellularLocation>
        <location evidence="1 8">Cytoplasm</location>
    </subcellularLocation>
</comment>
<dbReference type="Proteomes" id="UP000033070">
    <property type="component" value="Chromosome"/>
</dbReference>
<accession>A0A2Z6GD72</accession>
<evidence type="ECO:0000256" key="8">
    <source>
        <dbReference type="PIRNR" id="PIRNR003107"/>
    </source>
</evidence>
<keyword evidence="4 8" id="KW-0813">Transport</keyword>
<proteinExistence type="inferred from homology"/>
<dbReference type="OrthoDB" id="9814256at2"/>
<dbReference type="FunFam" id="1.20.58.220:FF:000004">
    <property type="entry name" value="Phosphate-specific transport system accessory protein PhoU"/>
    <property type="match status" value="1"/>
</dbReference>